<dbReference type="GO" id="GO:0009378">
    <property type="term" value="F:four-way junction helicase activity"/>
    <property type="evidence" value="ECO:0007669"/>
    <property type="project" value="TreeGrafter"/>
</dbReference>
<comment type="caution">
    <text evidence="6">The sequence shown here is derived from an EMBL/GenBank/DDBJ whole genome shotgun (WGS) entry which is preliminary data.</text>
</comment>
<dbReference type="PANTHER" id="PTHR13710">
    <property type="entry name" value="DNA HELICASE RECQ FAMILY MEMBER"/>
    <property type="match status" value="1"/>
</dbReference>
<dbReference type="InterPro" id="IPR014001">
    <property type="entry name" value="Helicase_ATP-bd"/>
</dbReference>
<dbReference type="GO" id="GO:0005694">
    <property type="term" value="C:chromosome"/>
    <property type="evidence" value="ECO:0007669"/>
    <property type="project" value="TreeGrafter"/>
</dbReference>
<evidence type="ECO:0000313" key="6">
    <source>
        <dbReference type="EMBL" id="VDI84305.1"/>
    </source>
</evidence>
<comment type="similarity">
    <text evidence="1">Belongs to the helicase family. RecQ subfamily.</text>
</comment>
<evidence type="ECO:0000259" key="5">
    <source>
        <dbReference type="PROSITE" id="PS51192"/>
    </source>
</evidence>
<dbReference type="GO" id="GO:0043138">
    <property type="term" value="F:3'-5' DNA helicase activity"/>
    <property type="evidence" value="ECO:0007669"/>
    <property type="project" value="TreeGrafter"/>
</dbReference>
<evidence type="ECO:0000256" key="3">
    <source>
        <dbReference type="ARBA" id="ARBA00023235"/>
    </source>
</evidence>
<dbReference type="SMART" id="SM00487">
    <property type="entry name" value="DEXDc"/>
    <property type="match status" value="1"/>
</dbReference>
<dbReference type="OrthoDB" id="6080027at2759"/>
<dbReference type="GO" id="GO:0003677">
    <property type="term" value="F:DNA binding"/>
    <property type="evidence" value="ECO:0007669"/>
    <property type="project" value="UniProtKB-KW"/>
</dbReference>
<dbReference type="InterPro" id="IPR027417">
    <property type="entry name" value="P-loop_NTPase"/>
</dbReference>
<proteinExistence type="inferred from homology"/>
<keyword evidence="7" id="KW-1185">Reference proteome</keyword>
<evidence type="ECO:0000313" key="7">
    <source>
        <dbReference type="Proteomes" id="UP000596742"/>
    </source>
</evidence>
<reference evidence="6" key="1">
    <citation type="submission" date="2018-11" db="EMBL/GenBank/DDBJ databases">
        <authorList>
            <person name="Alioto T."/>
            <person name="Alioto T."/>
        </authorList>
    </citation>
    <scope>NUCLEOTIDE SEQUENCE</scope>
</reference>
<feature type="domain" description="Helicase ATP-binding" evidence="5">
    <location>
        <begin position="26"/>
        <end position="169"/>
    </location>
</feature>
<name>A0A8B6HTR6_MYTGA</name>
<evidence type="ECO:0000256" key="1">
    <source>
        <dbReference type="ARBA" id="ARBA00005446"/>
    </source>
</evidence>
<keyword evidence="4" id="KW-0539">Nucleus</keyword>
<keyword evidence="2" id="KW-0238">DNA-binding</keyword>
<dbReference type="GO" id="GO:0005737">
    <property type="term" value="C:cytoplasm"/>
    <property type="evidence" value="ECO:0007669"/>
    <property type="project" value="TreeGrafter"/>
</dbReference>
<gene>
    <name evidence="6" type="ORF">MGAL_10B036146</name>
</gene>
<sequence>MDVDQCLRMIEDKYDFRFKEKQEESIKAIVQLNDTFITLPTGFGKSIIFFYLTEIFEALAGENSSIVVISTLQALMLDQVQKLEKLSIKSVVVCEIRKDKGVGQKISEGQFSIVFSSPEAAFTTGMWRKSLTSGVFHDRVKAVVIDEAHCITEWGGEFRKEYDRLYELR</sequence>
<dbReference type="SUPFAM" id="SSF52540">
    <property type="entry name" value="P-loop containing nucleoside triphosphate hydrolases"/>
    <property type="match status" value="1"/>
</dbReference>
<dbReference type="GO" id="GO:0005634">
    <property type="term" value="C:nucleus"/>
    <property type="evidence" value="ECO:0007669"/>
    <property type="project" value="TreeGrafter"/>
</dbReference>
<dbReference type="Proteomes" id="UP000596742">
    <property type="component" value="Unassembled WGS sequence"/>
</dbReference>
<dbReference type="EMBL" id="UYJE01010558">
    <property type="protein sequence ID" value="VDI84305.1"/>
    <property type="molecule type" value="Genomic_DNA"/>
</dbReference>
<dbReference type="GO" id="GO:0005524">
    <property type="term" value="F:ATP binding"/>
    <property type="evidence" value="ECO:0007669"/>
    <property type="project" value="InterPro"/>
</dbReference>
<evidence type="ECO:0000256" key="4">
    <source>
        <dbReference type="ARBA" id="ARBA00023242"/>
    </source>
</evidence>
<dbReference type="Gene3D" id="3.40.50.300">
    <property type="entry name" value="P-loop containing nucleotide triphosphate hydrolases"/>
    <property type="match status" value="1"/>
</dbReference>
<dbReference type="InterPro" id="IPR011545">
    <property type="entry name" value="DEAD/DEAH_box_helicase_dom"/>
</dbReference>
<keyword evidence="3" id="KW-0413">Isomerase</keyword>
<dbReference type="GO" id="GO:0000724">
    <property type="term" value="P:double-strand break repair via homologous recombination"/>
    <property type="evidence" value="ECO:0007669"/>
    <property type="project" value="TreeGrafter"/>
</dbReference>
<accession>A0A8B6HTR6</accession>
<dbReference type="AlphaFoldDB" id="A0A8B6HTR6"/>
<protein>
    <recommendedName>
        <fullName evidence="5">Helicase ATP-binding domain-containing protein</fullName>
    </recommendedName>
</protein>
<dbReference type="PROSITE" id="PS51192">
    <property type="entry name" value="HELICASE_ATP_BIND_1"/>
    <property type="match status" value="1"/>
</dbReference>
<evidence type="ECO:0000256" key="2">
    <source>
        <dbReference type="ARBA" id="ARBA00023125"/>
    </source>
</evidence>
<dbReference type="PANTHER" id="PTHR13710:SF153">
    <property type="entry name" value="RECQ-LIKE DNA HELICASE BLM"/>
    <property type="match status" value="1"/>
</dbReference>
<dbReference type="Pfam" id="PF00270">
    <property type="entry name" value="DEAD"/>
    <property type="match status" value="1"/>
</dbReference>
<organism evidence="6 7">
    <name type="scientific">Mytilus galloprovincialis</name>
    <name type="common">Mediterranean mussel</name>
    <dbReference type="NCBI Taxonomy" id="29158"/>
    <lineage>
        <taxon>Eukaryota</taxon>
        <taxon>Metazoa</taxon>
        <taxon>Spiralia</taxon>
        <taxon>Lophotrochozoa</taxon>
        <taxon>Mollusca</taxon>
        <taxon>Bivalvia</taxon>
        <taxon>Autobranchia</taxon>
        <taxon>Pteriomorphia</taxon>
        <taxon>Mytilida</taxon>
        <taxon>Mytiloidea</taxon>
        <taxon>Mytilidae</taxon>
        <taxon>Mytilinae</taxon>
        <taxon>Mytilus</taxon>
    </lineage>
</organism>